<name>A0ACB5U991_AMBMO</name>
<keyword evidence="2" id="KW-1185">Reference proteome</keyword>
<evidence type="ECO:0000313" key="2">
    <source>
        <dbReference type="Proteomes" id="UP001165064"/>
    </source>
</evidence>
<evidence type="ECO:0000313" key="1">
    <source>
        <dbReference type="EMBL" id="GMF05583.1"/>
    </source>
</evidence>
<dbReference type="EMBL" id="BSXS01014508">
    <property type="protein sequence ID" value="GMF05583.1"/>
    <property type="molecule type" value="Genomic_DNA"/>
</dbReference>
<protein>
    <submittedName>
        <fullName evidence="1">Unnamed protein product</fullName>
    </submittedName>
</protein>
<proteinExistence type="predicted"/>
<sequence>MSGGTGVGGSDDCESFVSSSGGSGSIFTHRRNNTIMQQQALFLNSSNGSGASKLSKPAVFYVFGGYCLDQRTLQFVALNDLWKCELLFNPDQEEFANECICSPCGEFELIFDNYSYCIDENGVERDHDDVENLTFHGLTRHSLEGSNWPKPRGFASLLLIDNDDIGAVVDGLTGGNASGIASTNGNGNANGTNSNGNGSVGSPLNSPNTSEPIDVHVRSS</sequence>
<dbReference type="Proteomes" id="UP001165064">
    <property type="component" value="Unassembled WGS sequence"/>
</dbReference>
<comment type="caution">
    <text evidence="1">The sequence shown here is derived from an EMBL/GenBank/DDBJ whole genome shotgun (WGS) entry which is preliminary data.</text>
</comment>
<reference evidence="1" key="1">
    <citation type="submission" date="2023-04" db="EMBL/GenBank/DDBJ databases">
        <title>Ambrosiozyma monospora NBRC 10751.</title>
        <authorList>
            <person name="Ichikawa N."/>
            <person name="Sato H."/>
            <person name="Tonouchi N."/>
        </authorList>
    </citation>
    <scope>NUCLEOTIDE SEQUENCE</scope>
    <source>
        <strain evidence="1">NBRC 10751</strain>
    </source>
</reference>
<accession>A0ACB5U991</accession>
<organism evidence="1 2">
    <name type="scientific">Ambrosiozyma monospora</name>
    <name type="common">Yeast</name>
    <name type="synonym">Endomycopsis monosporus</name>
    <dbReference type="NCBI Taxonomy" id="43982"/>
    <lineage>
        <taxon>Eukaryota</taxon>
        <taxon>Fungi</taxon>
        <taxon>Dikarya</taxon>
        <taxon>Ascomycota</taxon>
        <taxon>Saccharomycotina</taxon>
        <taxon>Pichiomycetes</taxon>
        <taxon>Pichiales</taxon>
        <taxon>Pichiaceae</taxon>
        <taxon>Ambrosiozyma</taxon>
    </lineage>
</organism>
<gene>
    <name evidence="1" type="ORF">Amon02_001238900</name>
</gene>